<evidence type="ECO:0000313" key="4">
    <source>
        <dbReference type="Proteomes" id="UP001162060"/>
    </source>
</evidence>
<proteinExistence type="predicted"/>
<accession>A0AAV1UHH4</accession>
<feature type="region of interest" description="Disordered" evidence="1">
    <location>
        <begin position="168"/>
        <end position="190"/>
    </location>
</feature>
<dbReference type="AlphaFoldDB" id="A0AAV1UHH4"/>
<name>A0AAV1UHH4_9STRA</name>
<feature type="domain" description="Tf2-1-like SH3-like" evidence="2">
    <location>
        <begin position="94"/>
        <end position="157"/>
    </location>
</feature>
<evidence type="ECO:0000256" key="1">
    <source>
        <dbReference type="SAM" id="MobiDB-lite"/>
    </source>
</evidence>
<feature type="region of interest" description="Disordered" evidence="1">
    <location>
        <begin position="1"/>
        <end position="26"/>
    </location>
</feature>
<organism evidence="3 4">
    <name type="scientific">Peronospora matthiolae</name>
    <dbReference type="NCBI Taxonomy" id="2874970"/>
    <lineage>
        <taxon>Eukaryota</taxon>
        <taxon>Sar</taxon>
        <taxon>Stramenopiles</taxon>
        <taxon>Oomycota</taxon>
        <taxon>Peronosporomycetes</taxon>
        <taxon>Peronosporales</taxon>
        <taxon>Peronosporaceae</taxon>
        <taxon>Peronospora</taxon>
    </lineage>
</organism>
<dbReference type="InterPro" id="IPR056924">
    <property type="entry name" value="SH3_Tf2-1"/>
</dbReference>
<dbReference type="Pfam" id="PF24626">
    <property type="entry name" value="SH3_Tf2-1"/>
    <property type="match status" value="1"/>
</dbReference>
<sequence length="236" mass="26750">MDADDDDDDDAGIFSIANDSQSEYDDTLTGDDNVLLAVHTKRTAVDKDESAEEFLLTREAVVRFAQDSIADALDRQKRNADKHGRANVLSFDEGDSVLLSTVILPKTRRTNMGSSKLVPKYIGPFRVLRRMGNAYTIELPRKMRTHPTYYGGRLRPYYQYEPVSGCEEHLRGREPRPPSSGPVSTSWSGRLAKRPDHAVEPCLDELQPARHERTSRGFVFKLRERKSVTIVRTIVR</sequence>
<evidence type="ECO:0000313" key="3">
    <source>
        <dbReference type="EMBL" id="CAK7934119.1"/>
    </source>
</evidence>
<comment type="caution">
    <text evidence="3">The sequence shown here is derived from an EMBL/GenBank/DDBJ whole genome shotgun (WGS) entry which is preliminary data.</text>
</comment>
<dbReference type="EMBL" id="CAKLBY020000197">
    <property type="protein sequence ID" value="CAK7934119.1"/>
    <property type="molecule type" value="Genomic_DNA"/>
</dbReference>
<feature type="compositionally biased region" description="Acidic residues" evidence="1">
    <location>
        <begin position="1"/>
        <end position="11"/>
    </location>
</feature>
<evidence type="ECO:0000259" key="2">
    <source>
        <dbReference type="Pfam" id="PF24626"/>
    </source>
</evidence>
<protein>
    <recommendedName>
        <fullName evidence="2">Tf2-1-like SH3-like domain-containing protein</fullName>
    </recommendedName>
</protein>
<dbReference type="Proteomes" id="UP001162060">
    <property type="component" value="Unassembled WGS sequence"/>
</dbReference>
<reference evidence="3" key="1">
    <citation type="submission" date="2024-01" db="EMBL/GenBank/DDBJ databases">
        <authorList>
            <person name="Webb A."/>
        </authorList>
    </citation>
    <scope>NUCLEOTIDE SEQUENCE</scope>
    <source>
        <strain evidence="3">Pm1</strain>
    </source>
</reference>
<gene>
    <name evidence="3" type="ORF">PM001_LOCUS19269</name>
</gene>